<dbReference type="AlphaFoldDB" id="W0SG65"/>
<dbReference type="OrthoDB" id="5405613at2"/>
<feature type="signal peptide" evidence="1">
    <location>
        <begin position="1"/>
        <end position="19"/>
    </location>
</feature>
<keyword evidence="3" id="KW-1185">Reference proteome</keyword>
<evidence type="ECO:0000313" key="3">
    <source>
        <dbReference type="Proteomes" id="UP000031637"/>
    </source>
</evidence>
<dbReference type="RefSeq" id="WP_041099128.1">
    <property type="nucleotide sequence ID" value="NZ_AP012547.1"/>
</dbReference>
<sequence length="149" mass="17512">MKSFVAWVLLLFVSSLASAQEITYRKHIRPLWEDKCERCHGSSAPYLGTFEENKKEYEKDDKGPRMDSYADLIFFIGWPDTGAIMRRLDDGKNKKDGVPGNMYKRLGKNEEERQANLKLFKQWVGEDAWIMKKPNEITKEELMRIKTPY</sequence>
<dbReference type="STRING" id="1223802.SUTH_02132"/>
<dbReference type="EMBL" id="AP012547">
    <property type="protein sequence ID" value="BAO29922.1"/>
    <property type="molecule type" value="Genomic_DNA"/>
</dbReference>
<evidence type="ECO:0000256" key="1">
    <source>
        <dbReference type="SAM" id="SignalP"/>
    </source>
</evidence>
<accession>W0SG65</accession>
<gene>
    <name evidence="2" type="ORF">SUTH_02132</name>
</gene>
<dbReference type="KEGG" id="shd:SUTH_02132"/>
<organism evidence="2 3">
    <name type="scientific">Sulfuritalea hydrogenivorans sk43H</name>
    <dbReference type="NCBI Taxonomy" id="1223802"/>
    <lineage>
        <taxon>Bacteria</taxon>
        <taxon>Pseudomonadati</taxon>
        <taxon>Pseudomonadota</taxon>
        <taxon>Betaproteobacteria</taxon>
        <taxon>Nitrosomonadales</taxon>
        <taxon>Sterolibacteriaceae</taxon>
        <taxon>Sulfuritalea</taxon>
    </lineage>
</organism>
<dbReference type="Pfam" id="PF22297">
    <property type="entry name" value="PccH"/>
    <property type="match status" value="1"/>
</dbReference>
<feature type="chain" id="PRO_5004794946" evidence="1">
    <location>
        <begin position="20"/>
        <end position="149"/>
    </location>
</feature>
<name>W0SG65_9PROT</name>
<dbReference type="Proteomes" id="UP000031637">
    <property type="component" value="Chromosome"/>
</dbReference>
<evidence type="ECO:0000313" key="2">
    <source>
        <dbReference type="EMBL" id="BAO29922.1"/>
    </source>
</evidence>
<reference evidence="2 3" key="1">
    <citation type="journal article" date="2014" name="Syst. Appl. Microbiol.">
        <title>Complete genomes of freshwater sulfur oxidizers Sulfuricella denitrificans skB26 and Sulfuritalea hydrogenivorans sk43H: genetic insights into the sulfur oxidation pathway of betaproteobacteria.</title>
        <authorList>
            <person name="Watanabe T."/>
            <person name="Kojima H."/>
            <person name="Fukui M."/>
        </authorList>
    </citation>
    <scope>NUCLEOTIDE SEQUENCE [LARGE SCALE GENOMIC DNA]</scope>
    <source>
        <strain evidence="2">DSM22779</strain>
    </source>
</reference>
<keyword evidence="1" id="KW-0732">Signal</keyword>
<protein>
    <submittedName>
        <fullName evidence="2">Cytochrome c family protein</fullName>
    </submittedName>
</protein>
<proteinExistence type="predicted"/>
<dbReference type="HOGENOM" id="CLU_1675707_0_0_4"/>